<dbReference type="CDD" id="cd00599">
    <property type="entry name" value="GH25_muramidase"/>
    <property type="match status" value="1"/>
</dbReference>
<reference evidence="3" key="1">
    <citation type="submission" date="2022-01" db="EMBL/GenBank/DDBJ databases">
        <title>Genome-Based Taxonomic Classification of the Phylum Actinobacteria.</title>
        <authorList>
            <person name="Gao Y."/>
        </authorList>
    </citation>
    <scope>NUCLEOTIDE SEQUENCE</scope>
    <source>
        <strain evidence="3">KLBMP 8922</strain>
    </source>
</reference>
<dbReference type="Proteomes" id="UP001165378">
    <property type="component" value="Unassembled WGS sequence"/>
</dbReference>
<dbReference type="RefSeq" id="WP_235056235.1">
    <property type="nucleotide sequence ID" value="NZ_JAKFHA010000025.1"/>
</dbReference>
<evidence type="ECO:0000256" key="2">
    <source>
        <dbReference type="SAM" id="MobiDB-lite"/>
    </source>
</evidence>
<accession>A0AA41U738</accession>
<keyword evidence="4" id="KW-1185">Reference proteome</keyword>
<comment type="similarity">
    <text evidence="1">Belongs to the glycosyl hydrolase 25 family.</text>
</comment>
<dbReference type="GO" id="GO:0009253">
    <property type="term" value="P:peptidoglycan catabolic process"/>
    <property type="evidence" value="ECO:0007669"/>
    <property type="project" value="InterPro"/>
</dbReference>
<organism evidence="3 4">
    <name type="scientific">Yinghuangia soli</name>
    <dbReference type="NCBI Taxonomy" id="2908204"/>
    <lineage>
        <taxon>Bacteria</taxon>
        <taxon>Bacillati</taxon>
        <taxon>Actinomycetota</taxon>
        <taxon>Actinomycetes</taxon>
        <taxon>Kitasatosporales</taxon>
        <taxon>Streptomycetaceae</taxon>
        <taxon>Yinghuangia</taxon>
    </lineage>
</organism>
<dbReference type="PANTHER" id="PTHR34135">
    <property type="entry name" value="LYSOZYME"/>
    <property type="match status" value="1"/>
</dbReference>
<dbReference type="InterPro" id="IPR017853">
    <property type="entry name" value="GH"/>
</dbReference>
<dbReference type="PANTHER" id="PTHR34135:SF2">
    <property type="entry name" value="LYSOZYME"/>
    <property type="match status" value="1"/>
</dbReference>
<dbReference type="GO" id="GO:0016998">
    <property type="term" value="P:cell wall macromolecule catabolic process"/>
    <property type="evidence" value="ECO:0007669"/>
    <property type="project" value="InterPro"/>
</dbReference>
<feature type="compositionally biased region" description="Basic and acidic residues" evidence="2">
    <location>
        <begin position="372"/>
        <end position="384"/>
    </location>
</feature>
<dbReference type="PROSITE" id="PS51904">
    <property type="entry name" value="GLYCOSYL_HYDROL_F25_2"/>
    <property type="match status" value="1"/>
</dbReference>
<keyword evidence="3" id="KW-0378">Hydrolase</keyword>
<gene>
    <name evidence="3" type="ORF">LZ495_30815</name>
</gene>
<feature type="region of interest" description="Disordered" evidence="2">
    <location>
        <begin position="357"/>
        <end position="431"/>
    </location>
</feature>
<comment type="caution">
    <text evidence="3">The sequence shown here is derived from an EMBL/GenBank/DDBJ whole genome shotgun (WGS) entry which is preliminary data.</text>
</comment>
<dbReference type="AlphaFoldDB" id="A0AA41U738"/>
<dbReference type="SUPFAM" id="SSF51445">
    <property type="entry name" value="(Trans)glycosidases"/>
    <property type="match status" value="1"/>
</dbReference>
<dbReference type="GO" id="GO:0003796">
    <property type="term" value="F:lysozyme activity"/>
    <property type="evidence" value="ECO:0007669"/>
    <property type="project" value="InterPro"/>
</dbReference>
<dbReference type="GO" id="GO:0016052">
    <property type="term" value="P:carbohydrate catabolic process"/>
    <property type="evidence" value="ECO:0007669"/>
    <property type="project" value="TreeGrafter"/>
</dbReference>
<dbReference type="Gene3D" id="3.20.20.80">
    <property type="entry name" value="Glycosidases"/>
    <property type="match status" value="1"/>
</dbReference>
<protein>
    <submittedName>
        <fullName evidence="3">Glycoside hydrolase family 25 protein</fullName>
    </submittedName>
</protein>
<dbReference type="Pfam" id="PF01183">
    <property type="entry name" value="Glyco_hydro_25"/>
    <property type="match status" value="1"/>
</dbReference>
<dbReference type="InterPro" id="IPR002053">
    <property type="entry name" value="Glyco_hydro_25"/>
</dbReference>
<evidence type="ECO:0000313" key="4">
    <source>
        <dbReference type="Proteomes" id="UP001165378"/>
    </source>
</evidence>
<name>A0AA41U738_9ACTN</name>
<evidence type="ECO:0000256" key="1">
    <source>
        <dbReference type="ARBA" id="ARBA00010646"/>
    </source>
</evidence>
<evidence type="ECO:0000313" key="3">
    <source>
        <dbReference type="EMBL" id="MCF2531584.1"/>
    </source>
</evidence>
<dbReference type="EMBL" id="JAKFHA010000025">
    <property type="protein sequence ID" value="MCF2531584.1"/>
    <property type="molecule type" value="Genomic_DNA"/>
</dbReference>
<sequence length="431" mass="46801">MGYAKGYDVSDYQTGIPADAVFAFVKASEGARTGQANWRAKQADARRRGLVLGYYHFFHAENDVDDEVAHFCATVGDIPAHELIALDYEPYGQGVSDSLCTARKNAWLAAVKARYPGHKVGLYANRDWWFRTDDECGDFLWIADYETAAGEPRIQAAWRFHQYTDHPLDTNVFAGDKAGLQAWAAAPPAAVPGHHPVPLLSQGRTLPRAIRPSWERLVAHVLWVPDGDYEAPAATPGTANRTRWGRQFGRDGVPWAVVFAWCMYDDAGLAGIVPRTHSIDAFSAWAKVRGQWSAYPSLGAWMNWRDGGQAEIVVAFTPTTVTTKGGNAVREGADAGPGRGVYTHTYRRKDPRITGYFAPDFPDGCPPTAAPDDYRGGPRADHSGRVAPANVHDTATAWPVGREVSLPGAMNGTGPEPGPEPGACPDGRETG</sequence>
<proteinExistence type="inferred from homology"/>